<dbReference type="AlphaFoldDB" id="A0A0F9AF41"/>
<sequence length="336" mass="36845">MAVYVAEAVDIDDLETLLTDNWDSRTGGEIPVPVFATSDVALFEPALDLTDGRANVNIHMEEFTEEQEGYAYEHVKQRAPVILTIWTRRPIAVAGGTDRQYLHDVKQELRRIVYANKHSLANWQVMKYGGFREDYDESGSVRFKGTMRLQLENDGVKVASERVAFDDFDRANGASLGGDWTADVGTWGIDTNQADLQSATADAIARYTGSTTKAQNRLVVDLITAAGMDAGLMFRRSANTTFWRFVLVESGGVHYARLIANDGGTDTQVAEQRMTSTVALDWTDGDTVELAVDLYAGGGMVCSVDGCPVFSRSDSFLASATGHGLYSNSDQTTRFD</sequence>
<feature type="non-terminal residue" evidence="1">
    <location>
        <position position="336"/>
    </location>
</feature>
<organism evidence="1">
    <name type="scientific">marine sediment metagenome</name>
    <dbReference type="NCBI Taxonomy" id="412755"/>
    <lineage>
        <taxon>unclassified sequences</taxon>
        <taxon>metagenomes</taxon>
        <taxon>ecological metagenomes</taxon>
    </lineage>
</organism>
<protein>
    <submittedName>
        <fullName evidence="1">Uncharacterized protein</fullName>
    </submittedName>
</protein>
<reference evidence="1" key="1">
    <citation type="journal article" date="2015" name="Nature">
        <title>Complex archaea that bridge the gap between prokaryotes and eukaryotes.</title>
        <authorList>
            <person name="Spang A."/>
            <person name="Saw J.H."/>
            <person name="Jorgensen S.L."/>
            <person name="Zaremba-Niedzwiedzka K."/>
            <person name="Martijn J."/>
            <person name="Lind A.E."/>
            <person name="van Eijk R."/>
            <person name="Schleper C."/>
            <person name="Guy L."/>
            <person name="Ettema T.J."/>
        </authorList>
    </citation>
    <scope>NUCLEOTIDE SEQUENCE</scope>
</reference>
<gene>
    <name evidence="1" type="ORF">LCGC14_2658350</name>
</gene>
<proteinExistence type="predicted"/>
<comment type="caution">
    <text evidence="1">The sequence shown here is derived from an EMBL/GenBank/DDBJ whole genome shotgun (WGS) entry which is preliminary data.</text>
</comment>
<accession>A0A0F9AF41</accession>
<dbReference type="EMBL" id="LAZR01046290">
    <property type="protein sequence ID" value="KKK96880.1"/>
    <property type="molecule type" value="Genomic_DNA"/>
</dbReference>
<name>A0A0F9AF41_9ZZZZ</name>
<evidence type="ECO:0000313" key="1">
    <source>
        <dbReference type="EMBL" id="KKK96880.1"/>
    </source>
</evidence>